<dbReference type="STRING" id="599839.J4HTH8"/>
<proteinExistence type="inferred from homology"/>
<comment type="similarity">
    <text evidence="3">Belongs to the cytochrome P450 family.</text>
</comment>
<gene>
    <name evidence="10" type="ORF">FIBRA_01540</name>
</gene>
<evidence type="ECO:0000256" key="3">
    <source>
        <dbReference type="ARBA" id="ARBA00010617"/>
    </source>
</evidence>
<dbReference type="InterPro" id="IPR036396">
    <property type="entry name" value="Cyt_P450_sf"/>
</dbReference>
<comment type="pathway">
    <text evidence="2">Secondary metabolite biosynthesis.</text>
</comment>
<dbReference type="InterPro" id="IPR050121">
    <property type="entry name" value="Cytochrome_P450_monoxygenase"/>
</dbReference>
<evidence type="ECO:0000256" key="8">
    <source>
        <dbReference type="ARBA" id="ARBA00023033"/>
    </source>
</evidence>
<evidence type="ECO:0000256" key="4">
    <source>
        <dbReference type="ARBA" id="ARBA00022617"/>
    </source>
</evidence>
<keyword evidence="8" id="KW-0503">Monooxygenase</keyword>
<dbReference type="GO" id="GO:0016705">
    <property type="term" value="F:oxidoreductase activity, acting on paired donors, with incorporation or reduction of molecular oxygen"/>
    <property type="evidence" value="ECO:0007669"/>
    <property type="project" value="InterPro"/>
</dbReference>
<feature type="binding site" description="axial binding residue" evidence="9">
    <location>
        <position position="482"/>
    </location>
    <ligand>
        <name>heme</name>
        <dbReference type="ChEBI" id="CHEBI:30413"/>
    </ligand>
    <ligandPart>
        <name>Fe</name>
        <dbReference type="ChEBI" id="CHEBI:18248"/>
    </ligandPart>
</feature>
<evidence type="ECO:0000256" key="2">
    <source>
        <dbReference type="ARBA" id="ARBA00005179"/>
    </source>
</evidence>
<dbReference type="GO" id="GO:0004497">
    <property type="term" value="F:monooxygenase activity"/>
    <property type="evidence" value="ECO:0007669"/>
    <property type="project" value="UniProtKB-KW"/>
</dbReference>
<dbReference type="PRINTS" id="PR00385">
    <property type="entry name" value="P450"/>
</dbReference>
<evidence type="ECO:0000256" key="1">
    <source>
        <dbReference type="ARBA" id="ARBA00001971"/>
    </source>
</evidence>
<organism evidence="10 11">
    <name type="scientific">Fibroporia radiculosa</name>
    <dbReference type="NCBI Taxonomy" id="599839"/>
    <lineage>
        <taxon>Eukaryota</taxon>
        <taxon>Fungi</taxon>
        <taxon>Dikarya</taxon>
        <taxon>Basidiomycota</taxon>
        <taxon>Agaricomycotina</taxon>
        <taxon>Agaricomycetes</taxon>
        <taxon>Polyporales</taxon>
        <taxon>Fibroporiaceae</taxon>
        <taxon>Fibroporia</taxon>
    </lineage>
</organism>
<dbReference type="Proteomes" id="UP000006352">
    <property type="component" value="Unassembled WGS sequence"/>
</dbReference>
<comment type="cofactor">
    <cofactor evidence="1 9">
        <name>heme</name>
        <dbReference type="ChEBI" id="CHEBI:30413"/>
    </cofactor>
</comment>
<evidence type="ECO:0000256" key="6">
    <source>
        <dbReference type="ARBA" id="ARBA00023002"/>
    </source>
</evidence>
<dbReference type="AlphaFoldDB" id="J4HTH8"/>
<evidence type="ECO:0000256" key="7">
    <source>
        <dbReference type="ARBA" id="ARBA00023004"/>
    </source>
</evidence>
<dbReference type="OrthoDB" id="1470350at2759"/>
<evidence type="ECO:0008006" key="12">
    <source>
        <dbReference type="Google" id="ProtNLM"/>
    </source>
</evidence>
<dbReference type="SUPFAM" id="SSF48264">
    <property type="entry name" value="Cytochrome P450"/>
    <property type="match status" value="1"/>
</dbReference>
<sequence>MSCDPMSLGLFIALGLWGFWRYLSRQKIDHALNKIPGPPPQSFLFGNLLQFFHPRGSGFHRRVALDYGLVSKMYGMFKRPILYVSDPRALHTIVAKEEHIFEKADWFLTLNTLLFGPGLLSVSGNQHRKQRRMLNPVFSVNHLRRMMPIFYQVGHELRDALAGRVYQDPTELDVLDWCGRAAVEIIGRAGLGHSFRSLTDDTDSAYEHAMKSLIPNIQKLYVWRRLLPFLVKTLPSWLRARLVNLVPSRSAANLKSIAILMADKSLEIYNQKKRALDKGDQAVVHQMEENDVMSVLMKANAAAPDKERLTDEELLGQMSTLIFAAMDTTSNIMAHILQLLAERPDIQANLRDEIVSAQAGDSIPYDELNTLPLLDGVCKETLRLYPPVAMVTRVAREDTVLPLSAPIIGTNGSEMYEIPIPKGTDVIIGCLGSNIQHDFWGQDSLEWKPERWLSPLPETVTDASIPGVYSNLMTFIGGKRGCIGFKFAELEIKMVLAILLTTFTFEPTHQPIEWNVASIWFPTVGNERSSPRLPLKVGLVERSESQILGRRRTLNL</sequence>
<evidence type="ECO:0000313" key="11">
    <source>
        <dbReference type="Proteomes" id="UP000006352"/>
    </source>
</evidence>
<dbReference type="InParanoid" id="J4HTH8"/>
<dbReference type="GeneID" id="24094433"/>
<keyword evidence="11" id="KW-1185">Reference proteome</keyword>
<evidence type="ECO:0000256" key="9">
    <source>
        <dbReference type="PIRSR" id="PIRSR602401-1"/>
    </source>
</evidence>
<dbReference type="EMBL" id="HE796938">
    <property type="protein sequence ID" value="CCL99522.1"/>
    <property type="molecule type" value="Genomic_DNA"/>
</dbReference>
<keyword evidence="4 9" id="KW-0349">Heme</keyword>
<reference evidence="10 11" key="1">
    <citation type="journal article" date="2012" name="Appl. Environ. Microbiol.">
        <title>Short-read sequencing for genomic analysis of the brown rot fungus Fibroporia radiculosa.</title>
        <authorList>
            <person name="Tang J.D."/>
            <person name="Perkins A.D."/>
            <person name="Sonstegard T.S."/>
            <person name="Schroeder S.G."/>
            <person name="Burgess S.C."/>
            <person name="Diehl S.V."/>
        </authorList>
    </citation>
    <scope>NUCLEOTIDE SEQUENCE [LARGE SCALE GENOMIC DNA]</scope>
    <source>
        <strain evidence="10 11">TFFH 294</strain>
    </source>
</reference>
<keyword evidence="7 9" id="KW-0408">Iron</keyword>
<dbReference type="InterPro" id="IPR002401">
    <property type="entry name" value="Cyt_P450_E_grp-I"/>
</dbReference>
<dbReference type="GO" id="GO:0005506">
    <property type="term" value="F:iron ion binding"/>
    <property type="evidence" value="ECO:0007669"/>
    <property type="project" value="InterPro"/>
</dbReference>
<dbReference type="GO" id="GO:0020037">
    <property type="term" value="F:heme binding"/>
    <property type="evidence" value="ECO:0007669"/>
    <property type="project" value="InterPro"/>
</dbReference>
<dbReference type="RefSeq" id="XP_012178805.1">
    <property type="nucleotide sequence ID" value="XM_012323415.1"/>
</dbReference>
<keyword evidence="6" id="KW-0560">Oxidoreductase</keyword>
<dbReference type="PANTHER" id="PTHR24305:SF166">
    <property type="entry name" value="CYTOCHROME P450 12A4, MITOCHONDRIAL-RELATED"/>
    <property type="match status" value="1"/>
</dbReference>
<dbReference type="PRINTS" id="PR00463">
    <property type="entry name" value="EP450I"/>
</dbReference>
<evidence type="ECO:0000313" key="10">
    <source>
        <dbReference type="EMBL" id="CCL99522.1"/>
    </source>
</evidence>
<keyword evidence="5 9" id="KW-0479">Metal-binding</keyword>
<dbReference type="InterPro" id="IPR001128">
    <property type="entry name" value="Cyt_P450"/>
</dbReference>
<dbReference type="Pfam" id="PF00067">
    <property type="entry name" value="p450"/>
    <property type="match status" value="1"/>
</dbReference>
<evidence type="ECO:0000256" key="5">
    <source>
        <dbReference type="ARBA" id="ARBA00022723"/>
    </source>
</evidence>
<dbReference type="HOGENOM" id="CLU_001570_5_11_1"/>
<dbReference type="PANTHER" id="PTHR24305">
    <property type="entry name" value="CYTOCHROME P450"/>
    <property type="match status" value="1"/>
</dbReference>
<dbReference type="Gene3D" id="1.10.630.10">
    <property type="entry name" value="Cytochrome P450"/>
    <property type="match status" value="1"/>
</dbReference>
<protein>
    <recommendedName>
        <fullName evidence="12">Cytochrome P450</fullName>
    </recommendedName>
</protein>
<accession>J4HTH8</accession>
<name>J4HTH8_9APHY</name>